<reference evidence="2 3" key="1">
    <citation type="submission" date="2013-10" db="EMBL/GenBank/DDBJ databases">
        <title>Salinisphaera orenii MK-B5 Genome Sequencing.</title>
        <authorList>
            <person name="Lai Q."/>
            <person name="Li C."/>
            <person name="Shao Z."/>
        </authorList>
    </citation>
    <scope>NUCLEOTIDE SEQUENCE [LARGE SCALE GENOMIC DNA]</scope>
    <source>
        <strain evidence="2 3">MK-B5</strain>
    </source>
</reference>
<keyword evidence="3" id="KW-1185">Reference proteome</keyword>
<dbReference type="PANTHER" id="PTHR42815">
    <property type="entry name" value="FAD-BINDING, PUTATIVE (AFU_ORTHOLOGUE AFUA_6G07600)-RELATED"/>
    <property type="match status" value="1"/>
</dbReference>
<dbReference type="Proteomes" id="UP000283993">
    <property type="component" value="Unassembled WGS sequence"/>
</dbReference>
<evidence type="ECO:0000313" key="3">
    <source>
        <dbReference type="Proteomes" id="UP000283993"/>
    </source>
</evidence>
<dbReference type="Gene3D" id="2.30.110.10">
    <property type="entry name" value="Electron Transport, Fmn-binding Protein, Chain A"/>
    <property type="match status" value="1"/>
</dbReference>
<dbReference type="Pfam" id="PF01243">
    <property type="entry name" value="PNPOx_N"/>
    <property type="match status" value="1"/>
</dbReference>
<gene>
    <name evidence="2" type="ORF">SAOR_11560</name>
</gene>
<dbReference type="AlphaFoldDB" id="A0A423PK80"/>
<proteinExistence type="predicted"/>
<evidence type="ECO:0000259" key="1">
    <source>
        <dbReference type="Pfam" id="PF01243"/>
    </source>
</evidence>
<comment type="caution">
    <text evidence="2">The sequence shown here is derived from an EMBL/GenBank/DDBJ whole genome shotgun (WGS) entry which is preliminary data.</text>
</comment>
<name>A0A423PK80_9GAMM</name>
<dbReference type="InterPro" id="IPR012349">
    <property type="entry name" value="Split_barrel_FMN-bd"/>
</dbReference>
<dbReference type="SUPFAM" id="SSF50475">
    <property type="entry name" value="FMN-binding split barrel"/>
    <property type="match status" value="1"/>
</dbReference>
<protein>
    <submittedName>
        <fullName evidence="2">Pyridoxamine 5'-phosphate oxidase</fullName>
    </submittedName>
</protein>
<sequence length="219" mass="24497">MSRLYGPAHRALQDQFDTRELADRIEDVAASPGVEPAARAFIESRDMFFLSTVDARGWPTVSYKGGAPGFVRVLDETTLAFPNYDGNGMYLSMGNADAHPEVGLLFIDFEKPFRLRAQGRATVAVDDPLIGDWPGADLVVRVALHAVWQNCPRYIHRYRKLSNSRYVPDARARAPLAGWKRIDGLQDVLSDADRAEADREGHITEDEWIDSIQRGDPRA</sequence>
<dbReference type="EMBL" id="AYKH01000024">
    <property type="protein sequence ID" value="ROO26016.1"/>
    <property type="molecule type" value="Genomic_DNA"/>
</dbReference>
<feature type="domain" description="Pyridoxamine 5'-phosphate oxidase N-terminal" evidence="1">
    <location>
        <begin position="35"/>
        <end position="129"/>
    </location>
</feature>
<dbReference type="InterPro" id="IPR011576">
    <property type="entry name" value="Pyridox_Oxase_N"/>
</dbReference>
<organism evidence="2 3">
    <name type="scientific">Salinisphaera orenii MK-B5</name>
    <dbReference type="NCBI Taxonomy" id="856730"/>
    <lineage>
        <taxon>Bacteria</taxon>
        <taxon>Pseudomonadati</taxon>
        <taxon>Pseudomonadota</taxon>
        <taxon>Gammaproteobacteria</taxon>
        <taxon>Salinisphaerales</taxon>
        <taxon>Salinisphaeraceae</taxon>
        <taxon>Salinisphaera</taxon>
    </lineage>
</organism>
<dbReference type="RefSeq" id="WP_123631578.1">
    <property type="nucleotide sequence ID" value="NZ_AYKH01000024.1"/>
</dbReference>
<dbReference type="PANTHER" id="PTHR42815:SF2">
    <property type="entry name" value="FAD-BINDING, PUTATIVE (AFU_ORTHOLOGUE AFUA_6G07600)-RELATED"/>
    <property type="match status" value="1"/>
</dbReference>
<evidence type="ECO:0000313" key="2">
    <source>
        <dbReference type="EMBL" id="ROO26016.1"/>
    </source>
</evidence>
<accession>A0A423PK80</accession>